<proteinExistence type="predicted"/>
<dbReference type="EMBL" id="CP013118">
    <property type="protein sequence ID" value="ALO14380.1"/>
    <property type="molecule type" value="Genomic_DNA"/>
</dbReference>
<evidence type="ECO:0000313" key="6">
    <source>
        <dbReference type="Proteomes" id="UP000064893"/>
    </source>
</evidence>
<evidence type="ECO:0000313" key="5">
    <source>
        <dbReference type="EMBL" id="ALO14380.1"/>
    </source>
</evidence>
<accession>A0A0S2HX35</accession>
<dbReference type="Pfam" id="PF00005">
    <property type="entry name" value="ABC_tran"/>
    <property type="match status" value="1"/>
</dbReference>
<dbReference type="PATRIC" id="fig|1307839.3.peg.752"/>
<evidence type="ECO:0000256" key="3">
    <source>
        <dbReference type="ARBA" id="ARBA00022840"/>
    </source>
</evidence>
<keyword evidence="1" id="KW-0813">Transport</keyword>
<evidence type="ECO:0000256" key="1">
    <source>
        <dbReference type="ARBA" id="ARBA00022448"/>
    </source>
</evidence>
<dbReference type="OrthoDB" id="9808363at2"/>
<evidence type="ECO:0000259" key="4">
    <source>
        <dbReference type="PROSITE" id="PS50893"/>
    </source>
</evidence>
<feature type="domain" description="ABC transporter" evidence="4">
    <location>
        <begin position="2"/>
        <end position="216"/>
    </location>
</feature>
<keyword evidence="3 5" id="KW-0067">ATP-binding</keyword>
<dbReference type="KEGG" id="blq:L21SP5_00708"/>
<dbReference type="GO" id="GO:0005524">
    <property type="term" value="F:ATP binding"/>
    <property type="evidence" value="ECO:0007669"/>
    <property type="project" value="UniProtKB-KW"/>
</dbReference>
<dbReference type="PROSITE" id="PS50893">
    <property type="entry name" value="ABC_TRANSPORTER_2"/>
    <property type="match status" value="1"/>
</dbReference>
<dbReference type="Proteomes" id="UP000064893">
    <property type="component" value="Chromosome"/>
</dbReference>
<dbReference type="PANTHER" id="PTHR42939:SF1">
    <property type="entry name" value="ABC TRANSPORTER ATP-BINDING PROTEIN ALBC-RELATED"/>
    <property type="match status" value="1"/>
</dbReference>
<name>A0A0S2HX35_9BACT</name>
<protein>
    <submittedName>
        <fullName evidence="5">ABC-type transporter ATP-binding protein EcsA</fullName>
    </submittedName>
</protein>
<dbReference type="InterPro" id="IPR003439">
    <property type="entry name" value="ABC_transporter-like_ATP-bd"/>
</dbReference>
<evidence type="ECO:0000256" key="2">
    <source>
        <dbReference type="ARBA" id="ARBA00022741"/>
    </source>
</evidence>
<dbReference type="CDD" id="cd03230">
    <property type="entry name" value="ABC_DR_subfamily_A"/>
    <property type="match status" value="1"/>
</dbReference>
<dbReference type="STRING" id="1307839.L21SP5_00708"/>
<dbReference type="RefSeq" id="WP_057951931.1">
    <property type="nucleotide sequence ID" value="NZ_CP013118.1"/>
</dbReference>
<dbReference type="AlphaFoldDB" id="A0A0S2HX35"/>
<dbReference type="GO" id="GO:0016887">
    <property type="term" value="F:ATP hydrolysis activity"/>
    <property type="evidence" value="ECO:0007669"/>
    <property type="project" value="InterPro"/>
</dbReference>
<dbReference type="InterPro" id="IPR051782">
    <property type="entry name" value="ABC_Transporter_VariousFunc"/>
</dbReference>
<dbReference type="InterPro" id="IPR027417">
    <property type="entry name" value="P-loop_NTPase"/>
</dbReference>
<dbReference type="SUPFAM" id="SSF52540">
    <property type="entry name" value="P-loop containing nucleoside triphosphate hydrolases"/>
    <property type="match status" value="1"/>
</dbReference>
<organism evidence="5 6">
    <name type="scientific">Salinivirga cyanobacteriivorans</name>
    <dbReference type="NCBI Taxonomy" id="1307839"/>
    <lineage>
        <taxon>Bacteria</taxon>
        <taxon>Pseudomonadati</taxon>
        <taxon>Bacteroidota</taxon>
        <taxon>Bacteroidia</taxon>
        <taxon>Bacteroidales</taxon>
        <taxon>Salinivirgaceae</taxon>
        <taxon>Salinivirga</taxon>
    </lineage>
</organism>
<dbReference type="InterPro" id="IPR003593">
    <property type="entry name" value="AAA+_ATPase"/>
</dbReference>
<keyword evidence="2" id="KW-0547">Nucleotide-binding</keyword>
<sequence>MIIIKSLTLKYGKKTVIDNLSVQFDANKIHGIVGLNGAGKTTLLNAIFRIKKPAAGHIYWNEAEISRKQISMLPTEPFFYDNITGKEYLDIFQEPNFELNKWNALFKLPLKEITDTYSTGMKKKLALMAVIKQNKPIMILDEPFNGLDLETTRIVRSILLQMKLQGKTIIITSHVMETLTNLCDKLYHLSEKNILEQADKSNFDTFEQSLFQNIEERNKTAFNDLFGQSEHN</sequence>
<dbReference type="PANTHER" id="PTHR42939">
    <property type="entry name" value="ABC TRANSPORTER ATP-BINDING PROTEIN ALBC-RELATED"/>
    <property type="match status" value="1"/>
</dbReference>
<keyword evidence="6" id="KW-1185">Reference proteome</keyword>
<dbReference type="SMART" id="SM00382">
    <property type="entry name" value="AAA"/>
    <property type="match status" value="1"/>
</dbReference>
<reference evidence="5 6" key="1">
    <citation type="submission" date="2015-11" db="EMBL/GenBank/DDBJ databases">
        <title>Description and complete genome sequence of a novel strain predominating in hypersaline microbial mats and representing a new family of the Bacteriodetes phylum.</title>
        <authorList>
            <person name="Spring S."/>
            <person name="Bunk B."/>
            <person name="Sproer C."/>
            <person name="Klenk H.-P."/>
        </authorList>
    </citation>
    <scope>NUCLEOTIDE SEQUENCE [LARGE SCALE GENOMIC DNA]</scope>
    <source>
        <strain evidence="5 6">L21-Spi-D4</strain>
    </source>
</reference>
<dbReference type="Gene3D" id="3.40.50.300">
    <property type="entry name" value="P-loop containing nucleotide triphosphate hydrolases"/>
    <property type="match status" value="1"/>
</dbReference>
<gene>
    <name evidence="5" type="primary">ecsA</name>
    <name evidence="5" type="ORF">L21SP5_00708</name>
</gene>